<comment type="caution">
    <text evidence="5">The sequence shown here is derived from an EMBL/GenBank/DDBJ whole genome shotgun (WGS) entry which is preliminary data.</text>
</comment>
<accession>A0ABX1W003</accession>
<reference evidence="5 6" key="1">
    <citation type="submission" date="2020-05" db="EMBL/GenBank/DDBJ databases">
        <authorList>
            <person name="Khan S.A."/>
            <person name="Jeon C.O."/>
            <person name="Chun B.H."/>
        </authorList>
    </citation>
    <scope>NUCLEOTIDE SEQUENCE [LARGE SCALE GENOMIC DNA]</scope>
    <source>
        <strain evidence="5 6">S1162</strain>
    </source>
</reference>
<dbReference type="PANTHER" id="PTHR13794:SF58">
    <property type="entry name" value="MITOCHONDRIAL ENOLASE SUPERFAMILY MEMBER 1"/>
    <property type="match status" value="1"/>
</dbReference>
<protein>
    <recommendedName>
        <fullName evidence="4">Mandelate racemase/muconate lactonizing enzyme N-terminal domain-containing protein</fullName>
    </recommendedName>
</protein>
<evidence type="ECO:0000313" key="6">
    <source>
        <dbReference type="Proteomes" id="UP000566071"/>
    </source>
</evidence>
<dbReference type="InterPro" id="IPR013341">
    <property type="entry name" value="Mandelate_racemase_N_dom"/>
</dbReference>
<evidence type="ECO:0000313" key="5">
    <source>
        <dbReference type="EMBL" id="NNU33248.1"/>
    </source>
</evidence>
<dbReference type="Proteomes" id="UP000566071">
    <property type="component" value="Unassembled WGS sequence"/>
</dbReference>
<dbReference type="SUPFAM" id="SSF54826">
    <property type="entry name" value="Enolase N-terminal domain-like"/>
    <property type="match status" value="1"/>
</dbReference>
<keyword evidence="2" id="KW-0479">Metal-binding</keyword>
<dbReference type="SUPFAM" id="SSF51604">
    <property type="entry name" value="Enolase C-terminal domain-like"/>
    <property type="match status" value="1"/>
</dbReference>
<proteinExistence type="predicted"/>
<evidence type="ECO:0000256" key="2">
    <source>
        <dbReference type="ARBA" id="ARBA00022723"/>
    </source>
</evidence>
<keyword evidence="6" id="KW-1185">Reference proteome</keyword>
<evidence type="ECO:0000256" key="1">
    <source>
        <dbReference type="ARBA" id="ARBA00001946"/>
    </source>
</evidence>
<keyword evidence="3" id="KW-0460">Magnesium</keyword>
<dbReference type="InterPro" id="IPR036849">
    <property type="entry name" value="Enolase-like_C_sf"/>
</dbReference>
<dbReference type="RefSeq" id="WP_175268949.1">
    <property type="nucleotide sequence ID" value="NZ_JABFCR010000006.1"/>
</dbReference>
<gene>
    <name evidence="5" type="ORF">HK413_02045</name>
</gene>
<dbReference type="PANTHER" id="PTHR13794">
    <property type="entry name" value="ENOLASE SUPERFAMILY, MANDELATE RACEMASE"/>
    <property type="match status" value="1"/>
</dbReference>
<dbReference type="InterPro" id="IPR029017">
    <property type="entry name" value="Enolase-like_N"/>
</dbReference>
<dbReference type="Pfam" id="PF02746">
    <property type="entry name" value="MR_MLE_N"/>
    <property type="match status" value="1"/>
</dbReference>
<evidence type="ECO:0000259" key="4">
    <source>
        <dbReference type="Pfam" id="PF02746"/>
    </source>
</evidence>
<evidence type="ECO:0000256" key="3">
    <source>
        <dbReference type="ARBA" id="ARBA00022842"/>
    </source>
</evidence>
<feature type="domain" description="Mandelate racemase/muconate lactonizing enzyme N-terminal" evidence="4">
    <location>
        <begin position="28"/>
        <end position="123"/>
    </location>
</feature>
<dbReference type="InterPro" id="IPR046945">
    <property type="entry name" value="RHMD-like"/>
</dbReference>
<dbReference type="EMBL" id="JABFCR010000006">
    <property type="protein sequence ID" value="NNU33248.1"/>
    <property type="molecule type" value="Genomic_DNA"/>
</dbReference>
<name>A0ABX1W003_9SPHI</name>
<dbReference type="Gene3D" id="3.30.390.10">
    <property type="entry name" value="Enolase-like, N-terminal domain"/>
    <property type="match status" value="1"/>
</dbReference>
<comment type="cofactor">
    <cofactor evidence="1">
        <name>Mg(2+)</name>
        <dbReference type="ChEBI" id="CHEBI:18420"/>
    </cofactor>
</comment>
<organism evidence="5 6">
    <name type="scientific">Mucilaginibacter humi</name>
    <dbReference type="NCBI Taxonomy" id="2732510"/>
    <lineage>
        <taxon>Bacteria</taxon>
        <taxon>Pseudomonadati</taxon>
        <taxon>Bacteroidota</taxon>
        <taxon>Sphingobacteriia</taxon>
        <taxon>Sphingobacteriales</taxon>
        <taxon>Sphingobacteriaceae</taxon>
        <taxon>Mucilaginibacter</taxon>
    </lineage>
</organism>
<dbReference type="Gene3D" id="3.20.20.120">
    <property type="entry name" value="Enolase-like C-terminal domain"/>
    <property type="match status" value="1"/>
</dbReference>
<sequence>MKITDVKTILLTGPCTLDPYLSEARKLRSAAFIQIKTDSGLIGIGETYAGYFCPEMVPEIVEFFKPILIGNNVDDIPDLWAKMYHCGNFWCRVGLGAIVLCGIEAALWDLKGKEENMPVWKLLQEKWRNDFGLAATKGAYHDKLPCYATGGPSNYPLDKLAGKIEFYQSLGFKGAKIGAGAYYKDKGFHIPSDLNEAADLESTKMAYIREQFGDHLWLMMDAHMGNSSTTTGGLIPLWL</sequence>